<comment type="caution">
    <text evidence="2">The sequence shown here is derived from an EMBL/GenBank/DDBJ whole genome shotgun (WGS) entry which is preliminary data.</text>
</comment>
<dbReference type="PANTHER" id="PTHR33215:SF13">
    <property type="entry name" value="PROTEIN DISTAL ANTENNA"/>
    <property type="match status" value="1"/>
</dbReference>
<feature type="coiled-coil region" evidence="1">
    <location>
        <begin position="61"/>
        <end position="88"/>
    </location>
</feature>
<dbReference type="Pfam" id="PF01527">
    <property type="entry name" value="HTH_Tnp_1"/>
    <property type="match status" value="1"/>
</dbReference>
<dbReference type="GO" id="GO:0004803">
    <property type="term" value="F:transposase activity"/>
    <property type="evidence" value="ECO:0007669"/>
    <property type="project" value="InterPro"/>
</dbReference>
<proteinExistence type="predicted"/>
<sequence length="106" mass="12208">MKSLKMYTRDFKIQVCKLVLDKNKPVPQLAKAVNVPSHTIYRWIKEYQDYGEEAFVGSGYLRSPEAKLKQLQKTNEKLKMENDILKKAAAYFATVPKKRSSSPKAI</sequence>
<keyword evidence="1" id="KW-0175">Coiled coil</keyword>
<dbReference type="AlphaFoldDB" id="A0A6N7W1A2"/>
<dbReference type="OrthoDB" id="342869at2"/>
<dbReference type="InterPro" id="IPR051839">
    <property type="entry name" value="RD_transcriptional_regulator"/>
</dbReference>
<dbReference type="Proteomes" id="UP000441455">
    <property type="component" value="Unassembled WGS sequence"/>
</dbReference>
<gene>
    <name evidence="2" type="ORF">FX155_11320</name>
</gene>
<dbReference type="RefSeq" id="WP_154488808.1">
    <property type="nucleotide sequence ID" value="NZ_VULN01000032.1"/>
</dbReference>
<dbReference type="InterPro" id="IPR009057">
    <property type="entry name" value="Homeodomain-like_sf"/>
</dbReference>
<dbReference type="InterPro" id="IPR036388">
    <property type="entry name" value="WH-like_DNA-bd_sf"/>
</dbReference>
<dbReference type="PANTHER" id="PTHR33215">
    <property type="entry name" value="PROTEIN DISTAL ANTENNA"/>
    <property type="match status" value="1"/>
</dbReference>
<evidence type="ECO:0000313" key="3">
    <source>
        <dbReference type="Proteomes" id="UP000441455"/>
    </source>
</evidence>
<dbReference type="GO" id="GO:0006313">
    <property type="term" value="P:DNA transposition"/>
    <property type="evidence" value="ECO:0007669"/>
    <property type="project" value="InterPro"/>
</dbReference>
<dbReference type="EMBL" id="VULN01000032">
    <property type="protein sequence ID" value="MSS83171.1"/>
    <property type="molecule type" value="Genomic_DNA"/>
</dbReference>
<reference evidence="2 3" key="1">
    <citation type="submission" date="2019-08" db="EMBL/GenBank/DDBJ databases">
        <title>In-depth cultivation of the pig gut microbiome towards novel bacterial diversity and tailored functional studies.</title>
        <authorList>
            <person name="Wylensek D."/>
            <person name="Hitch T.C.A."/>
            <person name="Clavel T."/>
        </authorList>
    </citation>
    <scope>NUCLEOTIDE SEQUENCE [LARGE SCALE GENOMIC DNA]</scope>
    <source>
        <strain evidence="2 3">WCA-389-WT-5B</strain>
    </source>
</reference>
<evidence type="ECO:0000256" key="1">
    <source>
        <dbReference type="SAM" id="Coils"/>
    </source>
</evidence>
<protein>
    <submittedName>
        <fullName evidence="2">Transposase</fullName>
    </submittedName>
</protein>
<dbReference type="Gene3D" id="1.10.10.10">
    <property type="entry name" value="Winged helix-like DNA-binding domain superfamily/Winged helix DNA-binding domain"/>
    <property type="match status" value="1"/>
</dbReference>
<evidence type="ECO:0000313" key="2">
    <source>
        <dbReference type="EMBL" id="MSS83171.1"/>
    </source>
</evidence>
<name>A0A6N7W1A2_ACIFE</name>
<dbReference type="SUPFAM" id="SSF46689">
    <property type="entry name" value="Homeodomain-like"/>
    <property type="match status" value="1"/>
</dbReference>
<accession>A0A6N7W1A2</accession>
<dbReference type="InterPro" id="IPR002514">
    <property type="entry name" value="Transposase_8"/>
</dbReference>
<organism evidence="2 3">
    <name type="scientific">Acidaminococcus fermentans</name>
    <dbReference type="NCBI Taxonomy" id="905"/>
    <lineage>
        <taxon>Bacteria</taxon>
        <taxon>Bacillati</taxon>
        <taxon>Bacillota</taxon>
        <taxon>Negativicutes</taxon>
        <taxon>Acidaminococcales</taxon>
        <taxon>Acidaminococcaceae</taxon>
        <taxon>Acidaminococcus</taxon>
    </lineage>
</organism>
<dbReference type="GO" id="GO:0003677">
    <property type="term" value="F:DNA binding"/>
    <property type="evidence" value="ECO:0007669"/>
    <property type="project" value="InterPro"/>
</dbReference>